<organism evidence="1 2">
    <name type="scientific">Adineta steineri</name>
    <dbReference type="NCBI Taxonomy" id="433720"/>
    <lineage>
        <taxon>Eukaryota</taxon>
        <taxon>Metazoa</taxon>
        <taxon>Spiralia</taxon>
        <taxon>Gnathifera</taxon>
        <taxon>Rotifera</taxon>
        <taxon>Eurotatoria</taxon>
        <taxon>Bdelloidea</taxon>
        <taxon>Adinetida</taxon>
        <taxon>Adinetidae</taxon>
        <taxon>Adineta</taxon>
    </lineage>
</organism>
<gene>
    <name evidence="1" type="ORF">OXD698_LOCUS53824</name>
</gene>
<evidence type="ECO:0000313" key="1">
    <source>
        <dbReference type="EMBL" id="CAF4441107.1"/>
    </source>
</evidence>
<sequence length="129" mass="14960">MMMMKETARRISIQQNINKLGNVLKLHDVINYLKQEDKINLPLINNVIQRLAIEQPKQEALWIYERNNNEYDKLTFNDIYKQASRFSNVLTGKGFDLTAGKTVLVILPDFTKERIVLQLACLKSGLTFC</sequence>
<reference evidence="1" key="1">
    <citation type="submission" date="2021-02" db="EMBL/GenBank/DDBJ databases">
        <authorList>
            <person name="Nowell W R."/>
        </authorList>
    </citation>
    <scope>NUCLEOTIDE SEQUENCE</scope>
</reference>
<dbReference type="SUPFAM" id="SSF56801">
    <property type="entry name" value="Acetyl-CoA synthetase-like"/>
    <property type="match status" value="1"/>
</dbReference>
<dbReference type="EMBL" id="CAJOAZ010031598">
    <property type="protein sequence ID" value="CAF4441107.1"/>
    <property type="molecule type" value="Genomic_DNA"/>
</dbReference>
<feature type="non-terminal residue" evidence="1">
    <location>
        <position position="1"/>
    </location>
</feature>
<evidence type="ECO:0008006" key="3">
    <source>
        <dbReference type="Google" id="ProtNLM"/>
    </source>
</evidence>
<dbReference type="AlphaFoldDB" id="A0A820RWE9"/>
<dbReference type="Proteomes" id="UP000663844">
    <property type="component" value="Unassembled WGS sequence"/>
</dbReference>
<evidence type="ECO:0000313" key="2">
    <source>
        <dbReference type="Proteomes" id="UP000663844"/>
    </source>
</evidence>
<protein>
    <recommendedName>
        <fullName evidence="3">AMP-dependent synthetase/ligase domain-containing protein</fullName>
    </recommendedName>
</protein>
<comment type="caution">
    <text evidence="1">The sequence shown here is derived from an EMBL/GenBank/DDBJ whole genome shotgun (WGS) entry which is preliminary data.</text>
</comment>
<proteinExistence type="predicted"/>
<accession>A0A820RWE9</accession>
<name>A0A820RWE9_9BILA</name>
<feature type="non-terminal residue" evidence="1">
    <location>
        <position position="129"/>
    </location>
</feature>
<dbReference type="Gene3D" id="3.40.50.12780">
    <property type="entry name" value="N-terminal domain of ligase-like"/>
    <property type="match status" value="1"/>
</dbReference>
<dbReference type="InterPro" id="IPR042099">
    <property type="entry name" value="ANL_N_sf"/>
</dbReference>